<evidence type="ECO:0000256" key="19">
    <source>
        <dbReference type="PIRSR" id="PIRSR006268-2"/>
    </source>
</evidence>
<sequence length="332" mass="35961">MTLGAAVLLLAVGCLQPPAPIEVTGRTMGTTYSVKFIPPDRDFDAKPLQQEIDKRLVEINQQMSTYIPDSELSRFNQSKAGDWFPVSPQLAEVVQLAKQINHESGGAFDVTVGPLVNLWNFGPDHHPEQVPSDEAIAAALANIGDDKLEVRLDPPALKKSVDGLYVDLSAIAKGYGVDKIAELIAESGRKSYMVEIGGEVRAAGQKPDGSPWRIAIEKPIPGARAIQEVVELSNQSLATSGDYRNFFEVDGQTFSHTIDPKTGRPLAHTLASVSVLHQDCGSADALATTLMVLGPDRGYNWAEEQKLAVLFLIRDKDGPVVRRTSLWPNAGE</sequence>
<evidence type="ECO:0000256" key="7">
    <source>
        <dbReference type="ARBA" id="ARBA00022679"/>
    </source>
</evidence>
<keyword evidence="8 18" id="KW-0479">Metal-binding</keyword>
<dbReference type="Proteomes" id="UP001139103">
    <property type="component" value="Unassembled WGS sequence"/>
</dbReference>
<keyword evidence="6 18" id="KW-0285">Flavoprotein</keyword>
<evidence type="ECO:0000256" key="5">
    <source>
        <dbReference type="ARBA" id="ARBA00022519"/>
    </source>
</evidence>
<dbReference type="PIRSF" id="PIRSF006268">
    <property type="entry name" value="ApbE"/>
    <property type="match status" value="1"/>
</dbReference>
<comment type="subcellular location">
    <subcellularLocation>
        <location evidence="17">Cell inner membrane</location>
        <topology evidence="17">Lipid-anchor</topology>
        <orientation evidence="17">Periplasmic side</orientation>
    </subcellularLocation>
</comment>
<keyword evidence="5" id="KW-0997">Cell inner membrane</keyword>
<dbReference type="GO" id="GO:0046872">
    <property type="term" value="F:metal ion binding"/>
    <property type="evidence" value="ECO:0007669"/>
    <property type="project" value="UniProtKB-UniRule"/>
</dbReference>
<evidence type="ECO:0000256" key="6">
    <source>
        <dbReference type="ARBA" id="ARBA00022630"/>
    </source>
</evidence>
<dbReference type="FunFam" id="3.10.520.10:FF:000001">
    <property type="entry name" value="FAD:protein FMN transferase"/>
    <property type="match status" value="1"/>
</dbReference>
<dbReference type="GO" id="GO:0016740">
    <property type="term" value="F:transferase activity"/>
    <property type="evidence" value="ECO:0007669"/>
    <property type="project" value="UniProtKB-UniRule"/>
</dbReference>
<keyword evidence="10 18" id="KW-0274">FAD</keyword>
<evidence type="ECO:0000256" key="16">
    <source>
        <dbReference type="ARBA" id="ARBA00048540"/>
    </source>
</evidence>
<dbReference type="AlphaFoldDB" id="A0A9X1MSD1"/>
<feature type="binding site" evidence="19">
    <location>
        <position position="170"/>
    </location>
    <ligand>
        <name>Mg(2+)</name>
        <dbReference type="ChEBI" id="CHEBI:18420"/>
    </ligand>
</feature>
<dbReference type="Gene3D" id="3.10.520.10">
    <property type="entry name" value="ApbE-like domains"/>
    <property type="match status" value="1"/>
</dbReference>
<organism evidence="20 21">
    <name type="scientific">Blastopirellula sediminis</name>
    <dbReference type="NCBI Taxonomy" id="2894196"/>
    <lineage>
        <taxon>Bacteria</taxon>
        <taxon>Pseudomonadati</taxon>
        <taxon>Planctomycetota</taxon>
        <taxon>Planctomycetia</taxon>
        <taxon>Pirellulales</taxon>
        <taxon>Pirellulaceae</taxon>
        <taxon>Blastopirellula</taxon>
    </lineage>
</organism>
<evidence type="ECO:0000256" key="1">
    <source>
        <dbReference type="ARBA" id="ARBA00008282"/>
    </source>
</evidence>
<name>A0A9X1MSD1_9BACT</name>
<dbReference type="GO" id="GO:0005886">
    <property type="term" value="C:plasma membrane"/>
    <property type="evidence" value="ECO:0007669"/>
    <property type="project" value="UniProtKB-SubCell"/>
</dbReference>
<keyword evidence="4" id="KW-1003">Cell membrane</keyword>
<dbReference type="EC" id="2.7.1.180" evidence="2 18"/>
<evidence type="ECO:0000313" key="21">
    <source>
        <dbReference type="Proteomes" id="UP001139103"/>
    </source>
</evidence>
<keyword evidence="12" id="KW-0472">Membrane</keyword>
<evidence type="ECO:0000256" key="14">
    <source>
        <dbReference type="ARBA" id="ARBA00023288"/>
    </source>
</evidence>
<evidence type="ECO:0000256" key="15">
    <source>
        <dbReference type="ARBA" id="ARBA00031306"/>
    </source>
</evidence>
<reference evidence="20" key="1">
    <citation type="submission" date="2021-11" db="EMBL/GenBank/DDBJ databases">
        <title>Genome sequence.</title>
        <authorList>
            <person name="Sun Q."/>
        </authorList>
    </citation>
    <scope>NUCLEOTIDE SEQUENCE</scope>
    <source>
        <strain evidence="20">JC732</strain>
    </source>
</reference>
<evidence type="ECO:0000256" key="13">
    <source>
        <dbReference type="ARBA" id="ARBA00023139"/>
    </source>
</evidence>
<gene>
    <name evidence="20" type="ORF">LOC68_22600</name>
</gene>
<evidence type="ECO:0000256" key="10">
    <source>
        <dbReference type="ARBA" id="ARBA00022827"/>
    </source>
</evidence>
<dbReference type="PANTHER" id="PTHR30040">
    <property type="entry name" value="THIAMINE BIOSYNTHESIS LIPOPROTEIN APBE"/>
    <property type="match status" value="1"/>
</dbReference>
<protein>
    <recommendedName>
        <fullName evidence="3 18">FAD:protein FMN transferase</fullName>
        <ecNumber evidence="2 18">2.7.1.180</ecNumber>
    </recommendedName>
    <alternativeName>
        <fullName evidence="15 18">Flavin transferase</fullName>
    </alternativeName>
</protein>
<evidence type="ECO:0000256" key="4">
    <source>
        <dbReference type="ARBA" id="ARBA00022475"/>
    </source>
</evidence>
<evidence type="ECO:0000256" key="3">
    <source>
        <dbReference type="ARBA" id="ARBA00016337"/>
    </source>
</evidence>
<evidence type="ECO:0000256" key="11">
    <source>
        <dbReference type="ARBA" id="ARBA00022842"/>
    </source>
</evidence>
<feature type="binding site" evidence="19">
    <location>
        <position position="284"/>
    </location>
    <ligand>
        <name>Mg(2+)</name>
        <dbReference type="ChEBI" id="CHEBI:18420"/>
    </ligand>
</feature>
<evidence type="ECO:0000256" key="12">
    <source>
        <dbReference type="ARBA" id="ARBA00023136"/>
    </source>
</evidence>
<evidence type="ECO:0000256" key="2">
    <source>
        <dbReference type="ARBA" id="ARBA00011955"/>
    </source>
</evidence>
<keyword evidence="9" id="KW-0732">Signal</keyword>
<feature type="binding site" evidence="19">
    <location>
        <position position="288"/>
    </location>
    <ligand>
        <name>Mg(2+)</name>
        <dbReference type="ChEBI" id="CHEBI:18420"/>
    </ligand>
</feature>
<comment type="similarity">
    <text evidence="1 18">Belongs to the ApbE family.</text>
</comment>
<dbReference type="EMBL" id="JAJKFT010000010">
    <property type="protein sequence ID" value="MCC9631192.1"/>
    <property type="molecule type" value="Genomic_DNA"/>
</dbReference>
<dbReference type="Pfam" id="PF02424">
    <property type="entry name" value="ApbE"/>
    <property type="match status" value="1"/>
</dbReference>
<keyword evidence="14" id="KW-0449">Lipoprotein</keyword>
<keyword evidence="11 18" id="KW-0460">Magnesium</keyword>
<dbReference type="SUPFAM" id="SSF143631">
    <property type="entry name" value="ApbE-like"/>
    <property type="match status" value="1"/>
</dbReference>
<comment type="cofactor">
    <cofactor evidence="19">
        <name>Mg(2+)</name>
        <dbReference type="ChEBI" id="CHEBI:18420"/>
    </cofactor>
    <cofactor evidence="19">
        <name>Mn(2+)</name>
        <dbReference type="ChEBI" id="CHEBI:29035"/>
    </cofactor>
    <text evidence="19">Magnesium. Can also use manganese.</text>
</comment>
<evidence type="ECO:0000256" key="17">
    <source>
        <dbReference type="ARBA" id="ARBA00060485"/>
    </source>
</evidence>
<evidence type="ECO:0000313" key="20">
    <source>
        <dbReference type="EMBL" id="MCC9631192.1"/>
    </source>
</evidence>
<dbReference type="PANTHER" id="PTHR30040:SF2">
    <property type="entry name" value="FAD:PROTEIN FMN TRANSFERASE"/>
    <property type="match status" value="1"/>
</dbReference>
<dbReference type="InterPro" id="IPR003374">
    <property type="entry name" value="ApbE-like_sf"/>
</dbReference>
<keyword evidence="7 18" id="KW-0808">Transferase</keyword>
<proteinExistence type="inferred from homology"/>
<evidence type="ECO:0000256" key="8">
    <source>
        <dbReference type="ARBA" id="ARBA00022723"/>
    </source>
</evidence>
<dbReference type="InterPro" id="IPR024932">
    <property type="entry name" value="ApbE"/>
</dbReference>
<keyword evidence="21" id="KW-1185">Reference proteome</keyword>
<comment type="catalytic activity">
    <reaction evidence="16 18">
        <text>L-threonyl-[protein] + FAD = FMN-L-threonyl-[protein] + AMP + H(+)</text>
        <dbReference type="Rhea" id="RHEA:36847"/>
        <dbReference type="Rhea" id="RHEA-COMP:11060"/>
        <dbReference type="Rhea" id="RHEA-COMP:11061"/>
        <dbReference type="ChEBI" id="CHEBI:15378"/>
        <dbReference type="ChEBI" id="CHEBI:30013"/>
        <dbReference type="ChEBI" id="CHEBI:57692"/>
        <dbReference type="ChEBI" id="CHEBI:74257"/>
        <dbReference type="ChEBI" id="CHEBI:456215"/>
        <dbReference type="EC" id="2.7.1.180"/>
    </reaction>
</comment>
<evidence type="ECO:0000256" key="9">
    <source>
        <dbReference type="ARBA" id="ARBA00022729"/>
    </source>
</evidence>
<accession>A0A9X1MSD1</accession>
<evidence type="ECO:0000256" key="18">
    <source>
        <dbReference type="PIRNR" id="PIRNR006268"/>
    </source>
</evidence>
<comment type="caution">
    <text evidence="20">The sequence shown here is derived from an EMBL/GenBank/DDBJ whole genome shotgun (WGS) entry which is preliminary data.</text>
</comment>
<keyword evidence="13" id="KW-0564">Palmitate</keyword>